<reference evidence="1 2" key="1">
    <citation type="journal article" date="2010" name="Nature">
        <title>Genome sequencing and analysis of the model grass Brachypodium distachyon.</title>
        <authorList>
            <consortium name="International Brachypodium Initiative"/>
        </authorList>
    </citation>
    <scope>NUCLEOTIDE SEQUENCE [LARGE SCALE GENOMIC DNA]</scope>
    <source>
        <strain evidence="1 2">Bd21</strain>
    </source>
</reference>
<name>A0A2K2DHT4_BRADI</name>
<gene>
    <name evidence="1" type="ORF">BRADI_1g02637v3</name>
</gene>
<dbReference type="Gramene" id="PNT73843">
    <property type="protein sequence ID" value="PNT73843"/>
    <property type="gene ID" value="BRADI_1g02637v3"/>
</dbReference>
<keyword evidence="3" id="KW-1185">Reference proteome</keyword>
<proteinExistence type="predicted"/>
<evidence type="ECO:0000313" key="3">
    <source>
        <dbReference type="Proteomes" id="UP000008810"/>
    </source>
</evidence>
<dbReference type="EMBL" id="CM000880">
    <property type="protein sequence ID" value="PNT73843.1"/>
    <property type="molecule type" value="Genomic_DNA"/>
</dbReference>
<dbReference type="AlphaFoldDB" id="A0A2K2DHT4"/>
<accession>A0A2K2DHT4</accession>
<reference evidence="2" key="3">
    <citation type="submission" date="2018-08" db="UniProtKB">
        <authorList>
            <consortium name="EnsemblPlants"/>
        </authorList>
    </citation>
    <scope>IDENTIFICATION</scope>
    <source>
        <strain evidence="2">cv. Bd21</strain>
    </source>
</reference>
<dbReference type="Proteomes" id="UP000008810">
    <property type="component" value="Chromosome 1"/>
</dbReference>
<evidence type="ECO:0000313" key="2">
    <source>
        <dbReference type="EnsemblPlants" id="PNT73843"/>
    </source>
</evidence>
<organism evidence="1">
    <name type="scientific">Brachypodium distachyon</name>
    <name type="common">Purple false brome</name>
    <name type="synonym">Trachynia distachya</name>
    <dbReference type="NCBI Taxonomy" id="15368"/>
    <lineage>
        <taxon>Eukaryota</taxon>
        <taxon>Viridiplantae</taxon>
        <taxon>Streptophyta</taxon>
        <taxon>Embryophyta</taxon>
        <taxon>Tracheophyta</taxon>
        <taxon>Spermatophyta</taxon>
        <taxon>Magnoliopsida</taxon>
        <taxon>Liliopsida</taxon>
        <taxon>Poales</taxon>
        <taxon>Poaceae</taxon>
        <taxon>BOP clade</taxon>
        <taxon>Pooideae</taxon>
        <taxon>Stipodae</taxon>
        <taxon>Brachypodieae</taxon>
        <taxon>Brachypodium</taxon>
    </lineage>
</organism>
<protein>
    <submittedName>
        <fullName evidence="1 2">Uncharacterized protein</fullName>
    </submittedName>
</protein>
<reference evidence="1" key="2">
    <citation type="submission" date="2017-06" db="EMBL/GenBank/DDBJ databases">
        <title>WGS assembly of Brachypodium distachyon.</title>
        <authorList>
            <consortium name="The International Brachypodium Initiative"/>
            <person name="Lucas S."/>
            <person name="Harmon-Smith M."/>
            <person name="Lail K."/>
            <person name="Tice H."/>
            <person name="Grimwood J."/>
            <person name="Bruce D."/>
            <person name="Barry K."/>
            <person name="Shu S."/>
            <person name="Lindquist E."/>
            <person name="Wang M."/>
            <person name="Pitluck S."/>
            <person name="Vogel J.P."/>
            <person name="Garvin D.F."/>
            <person name="Mockler T.C."/>
            <person name="Schmutz J."/>
            <person name="Rokhsar D."/>
            <person name="Bevan M.W."/>
        </authorList>
    </citation>
    <scope>NUCLEOTIDE SEQUENCE</scope>
    <source>
        <strain evidence="1">Bd21</strain>
    </source>
</reference>
<dbReference type="EnsemblPlants" id="PNT73843">
    <property type="protein sequence ID" value="PNT73843"/>
    <property type="gene ID" value="BRADI_1g02637v3"/>
</dbReference>
<sequence length="69" mass="7990">MEGARPLGKKFVQDYYCIFSENCEYAEQQGNFASRAIILGVYRRRKGLIPNPINLPNWQSLTKVWGLHC</sequence>
<evidence type="ECO:0000313" key="1">
    <source>
        <dbReference type="EMBL" id="PNT73843.1"/>
    </source>
</evidence>
<dbReference type="InParanoid" id="A0A2K2DHT4"/>